<evidence type="ECO:0000313" key="7">
    <source>
        <dbReference type="EMBL" id="KAK7448156.1"/>
    </source>
</evidence>
<evidence type="ECO:0000256" key="3">
    <source>
        <dbReference type="ARBA" id="ARBA00022989"/>
    </source>
</evidence>
<keyword evidence="2" id="KW-0812">Transmembrane</keyword>
<sequence length="294" mass="32697">MASLRGELLKIIVIPPTLTFYTNDRGSHKQSITLYNLHEFPVRFVVRATAPHKFFISEDEGTINPSCSVNVVVRHIDVGMRSEGVVDKFRIYLHHFIRGQRQSLGYKDISAQLLPRKPEGAADADDSFQSMQTSRQRTSIPSAQSVSGRAGDGPSPQSKQSLDTIVLLIVGLILSCAMALPEPGTLDTFVPASLHLTQKTRYGISFALVNHSDRKRATARQNQQPGHFCPQPDVKLGPRRREAKLSMRTRMLIVLLMFWSVAEAPPTQLNGDVRDRPSWDSMEDTARPGSAPDQ</sequence>
<dbReference type="GO" id="GO:0016020">
    <property type="term" value="C:membrane"/>
    <property type="evidence" value="ECO:0007669"/>
    <property type="project" value="UniProtKB-SubCell"/>
</dbReference>
<dbReference type="Gene3D" id="2.60.40.10">
    <property type="entry name" value="Immunoglobulins"/>
    <property type="match status" value="1"/>
</dbReference>
<feature type="region of interest" description="Disordered" evidence="5">
    <location>
        <begin position="267"/>
        <end position="294"/>
    </location>
</feature>
<accession>A0ABD0J1G8</accession>
<dbReference type="InterPro" id="IPR013783">
    <property type="entry name" value="Ig-like_fold"/>
</dbReference>
<feature type="non-terminal residue" evidence="7">
    <location>
        <position position="294"/>
    </location>
</feature>
<gene>
    <name evidence="7" type="ORF">BaRGS_00040133</name>
</gene>
<dbReference type="EMBL" id="JACVVK020000764">
    <property type="protein sequence ID" value="KAK7448156.1"/>
    <property type="molecule type" value="Genomic_DNA"/>
</dbReference>
<dbReference type="InterPro" id="IPR008962">
    <property type="entry name" value="PapD-like_sf"/>
</dbReference>
<dbReference type="PANTHER" id="PTHR34441:SF1">
    <property type="entry name" value="MOTILE SPERM DOMAIN-CONTAINING 1"/>
    <property type="match status" value="1"/>
</dbReference>
<dbReference type="Pfam" id="PF00635">
    <property type="entry name" value="Motile_Sperm"/>
    <property type="match status" value="1"/>
</dbReference>
<evidence type="ECO:0000259" key="6">
    <source>
        <dbReference type="Pfam" id="PF00635"/>
    </source>
</evidence>
<reference evidence="7 8" key="1">
    <citation type="journal article" date="2023" name="Sci. Data">
        <title>Genome assembly of the Korean intertidal mud-creeper Batillaria attramentaria.</title>
        <authorList>
            <person name="Patra A.K."/>
            <person name="Ho P.T."/>
            <person name="Jun S."/>
            <person name="Lee S.J."/>
            <person name="Kim Y."/>
            <person name="Won Y.J."/>
        </authorList>
    </citation>
    <scope>NUCLEOTIDE SEQUENCE [LARGE SCALE GENOMIC DNA]</scope>
    <source>
        <strain evidence="7">Wonlab-2016</strain>
    </source>
</reference>
<dbReference type="InterPro" id="IPR039283">
    <property type="entry name" value="MOSPD1/3"/>
</dbReference>
<dbReference type="PANTHER" id="PTHR34441">
    <property type="entry name" value="MOTILE SPERM DOMAIN-CONTAINING PROTEIN 1"/>
    <property type="match status" value="1"/>
</dbReference>
<dbReference type="SUPFAM" id="SSF49354">
    <property type="entry name" value="PapD-like"/>
    <property type="match status" value="1"/>
</dbReference>
<feature type="region of interest" description="Disordered" evidence="5">
    <location>
        <begin position="119"/>
        <end position="159"/>
    </location>
</feature>
<keyword evidence="4" id="KW-0472">Membrane</keyword>
<proteinExistence type="predicted"/>
<evidence type="ECO:0000313" key="8">
    <source>
        <dbReference type="Proteomes" id="UP001519460"/>
    </source>
</evidence>
<dbReference type="AlphaFoldDB" id="A0ABD0J1G8"/>
<comment type="subcellular location">
    <subcellularLocation>
        <location evidence="1">Membrane</location>
        <topology evidence="1">Multi-pass membrane protein</topology>
    </subcellularLocation>
</comment>
<keyword evidence="8" id="KW-1185">Reference proteome</keyword>
<evidence type="ECO:0000256" key="4">
    <source>
        <dbReference type="ARBA" id="ARBA00023136"/>
    </source>
</evidence>
<evidence type="ECO:0000256" key="1">
    <source>
        <dbReference type="ARBA" id="ARBA00004141"/>
    </source>
</evidence>
<dbReference type="Proteomes" id="UP001519460">
    <property type="component" value="Unassembled WGS sequence"/>
</dbReference>
<evidence type="ECO:0000256" key="5">
    <source>
        <dbReference type="SAM" id="MobiDB-lite"/>
    </source>
</evidence>
<comment type="caution">
    <text evidence="7">The sequence shown here is derived from an EMBL/GenBank/DDBJ whole genome shotgun (WGS) entry which is preliminary data.</text>
</comment>
<dbReference type="InterPro" id="IPR000535">
    <property type="entry name" value="MSP_dom"/>
</dbReference>
<feature type="domain" description="MSP" evidence="6">
    <location>
        <begin position="12"/>
        <end position="94"/>
    </location>
</feature>
<protein>
    <recommendedName>
        <fullName evidence="6">MSP domain-containing protein</fullName>
    </recommendedName>
</protein>
<organism evidence="7 8">
    <name type="scientific">Batillaria attramentaria</name>
    <dbReference type="NCBI Taxonomy" id="370345"/>
    <lineage>
        <taxon>Eukaryota</taxon>
        <taxon>Metazoa</taxon>
        <taxon>Spiralia</taxon>
        <taxon>Lophotrochozoa</taxon>
        <taxon>Mollusca</taxon>
        <taxon>Gastropoda</taxon>
        <taxon>Caenogastropoda</taxon>
        <taxon>Sorbeoconcha</taxon>
        <taxon>Cerithioidea</taxon>
        <taxon>Batillariidae</taxon>
        <taxon>Batillaria</taxon>
    </lineage>
</organism>
<keyword evidence="3" id="KW-1133">Transmembrane helix</keyword>
<feature type="compositionally biased region" description="Polar residues" evidence="5">
    <location>
        <begin position="127"/>
        <end position="147"/>
    </location>
</feature>
<evidence type="ECO:0000256" key="2">
    <source>
        <dbReference type="ARBA" id="ARBA00022692"/>
    </source>
</evidence>
<name>A0ABD0J1G8_9CAEN</name>